<protein>
    <submittedName>
        <fullName evidence="2">Uncharacterized protein</fullName>
    </submittedName>
</protein>
<reference evidence="2 3" key="1">
    <citation type="submission" date="2019-02" db="EMBL/GenBank/DDBJ databases">
        <title>Genome sequencing of the rare red list fungi Phellinidium pouzarii.</title>
        <authorList>
            <person name="Buettner E."/>
            <person name="Kellner H."/>
        </authorList>
    </citation>
    <scope>NUCLEOTIDE SEQUENCE [LARGE SCALE GENOMIC DNA]</scope>
    <source>
        <strain evidence="2 3">DSM 108285</strain>
    </source>
</reference>
<proteinExistence type="predicted"/>
<comment type="caution">
    <text evidence="2">The sequence shown here is derived from an EMBL/GenBank/DDBJ whole genome shotgun (WGS) entry which is preliminary data.</text>
</comment>
<feature type="region of interest" description="Disordered" evidence="1">
    <location>
        <begin position="165"/>
        <end position="195"/>
    </location>
</feature>
<evidence type="ECO:0000313" key="3">
    <source>
        <dbReference type="Proteomes" id="UP000308199"/>
    </source>
</evidence>
<accession>A0A4V3XBQ4</accession>
<dbReference type="OrthoDB" id="3266494at2759"/>
<organism evidence="2 3">
    <name type="scientific">Phellinidium pouzarii</name>
    <dbReference type="NCBI Taxonomy" id="167371"/>
    <lineage>
        <taxon>Eukaryota</taxon>
        <taxon>Fungi</taxon>
        <taxon>Dikarya</taxon>
        <taxon>Basidiomycota</taxon>
        <taxon>Agaricomycotina</taxon>
        <taxon>Agaricomycetes</taxon>
        <taxon>Hymenochaetales</taxon>
        <taxon>Hymenochaetaceae</taxon>
        <taxon>Phellinidium</taxon>
    </lineage>
</organism>
<name>A0A4V3XBQ4_9AGAM</name>
<dbReference type="Proteomes" id="UP000308199">
    <property type="component" value="Unassembled WGS sequence"/>
</dbReference>
<evidence type="ECO:0000256" key="1">
    <source>
        <dbReference type="SAM" id="MobiDB-lite"/>
    </source>
</evidence>
<keyword evidence="3" id="KW-1185">Reference proteome</keyword>
<sequence>MTTLGRRLCASATRAAGRSLQILFLRLKRANLPLLIAFASALFMFLRAVSGAGYADPYAVTAHTYNDSLAHPVPAGAWVRFKDSLFTCPDDTALNVDDDNGEDSGVQLSADAVPGTRQQTTGVTCLRERLRSVVSSHGSMLKNKAAAEDRAFAVSLDAIPPRKDAVNVDGDTAPLGSRMAEDERTDVPLRWKRRR</sequence>
<gene>
    <name evidence="2" type="ORF">EW145_g6688</name>
</gene>
<dbReference type="AlphaFoldDB" id="A0A4V3XBQ4"/>
<evidence type="ECO:0000313" key="2">
    <source>
        <dbReference type="EMBL" id="THH02923.1"/>
    </source>
</evidence>
<feature type="compositionally biased region" description="Basic and acidic residues" evidence="1">
    <location>
        <begin position="179"/>
        <end position="189"/>
    </location>
</feature>
<dbReference type="EMBL" id="SGPK01000535">
    <property type="protein sequence ID" value="THH02923.1"/>
    <property type="molecule type" value="Genomic_DNA"/>
</dbReference>